<protein>
    <recommendedName>
        <fullName evidence="3">P/Homo B domain-containing protein</fullName>
    </recommendedName>
</protein>
<dbReference type="InterPro" id="IPR016047">
    <property type="entry name" value="M23ase_b-sheet_dom"/>
</dbReference>
<dbReference type="Proteomes" id="UP001501509">
    <property type="component" value="Unassembled WGS sequence"/>
</dbReference>
<evidence type="ECO:0000256" key="2">
    <source>
        <dbReference type="ARBA" id="ARBA00022801"/>
    </source>
</evidence>
<dbReference type="InterPro" id="IPR002884">
    <property type="entry name" value="P_dom"/>
</dbReference>
<dbReference type="Gene3D" id="2.70.70.10">
    <property type="entry name" value="Glucose Permease (Domain IIA)"/>
    <property type="match status" value="1"/>
</dbReference>
<dbReference type="InterPro" id="IPR000841">
    <property type="entry name" value="Pept_M23A_Blytic"/>
</dbReference>
<keyword evidence="5" id="KW-1185">Reference proteome</keyword>
<evidence type="ECO:0000259" key="3">
    <source>
        <dbReference type="PROSITE" id="PS51829"/>
    </source>
</evidence>
<keyword evidence="1" id="KW-0645">Protease</keyword>
<sequence>MIHQRRAALGIMAVLIGLLVTALPAGPAAARPDRPQADLTQAVTTAMHQQLAAQARGSYGLSAGAPLRTLVEPQRWSSGRDWTFGSSVFLIPKGIETAPVTSLFVARLTGGAWKVGLQGTTDFAALSHQAPSSVVKETERLPFARTAEPKSLSADTGLSLPWKQGTGWGHWGVHGNSGQSRPYNSIDFYGGDGNVLASRAGTMYRHCTSGGRWPHITVMHDNGYTTGYYHLRDTTGKASGSPVNLGEYLGRIAEELPCGGSANGDHTHWTLWSGSGGNTPVAVQGKTIGGWTWYEGASAYTGYAERGGTRIYRNACCNLINYGGGGDPGKVFENAANVTIPDQGTAESSITVSGVSGNAPRTLSVYQDVHHTWRGDLQIDLVGPSGRTYRLRDGNSGDDADIIHETDVVDASGEVANGVWKLRVRDLDVNDTGYIDAWSLTF</sequence>
<comment type="caution">
    <text evidence="4">The sequence shown here is derived from an EMBL/GenBank/DDBJ whole genome shotgun (WGS) entry which is preliminary data.</text>
</comment>
<dbReference type="InterPro" id="IPR008979">
    <property type="entry name" value="Galactose-bd-like_sf"/>
</dbReference>
<dbReference type="InterPro" id="IPR011055">
    <property type="entry name" value="Dup_hybrid_motif"/>
</dbReference>
<dbReference type="EMBL" id="BAAATD010000003">
    <property type="protein sequence ID" value="GAA2595210.1"/>
    <property type="molecule type" value="Genomic_DNA"/>
</dbReference>
<reference evidence="5" key="1">
    <citation type="journal article" date="2019" name="Int. J. Syst. Evol. Microbiol.">
        <title>The Global Catalogue of Microorganisms (GCM) 10K type strain sequencing project: providing services to taxonomists for standard genome sequencing and annotation.</title>
        <authorList>
            <consortium name="The Broad Institute Genomics Platform"/>
            <consortium name="The Broad Institute Genome Sequencing Center for Infectious Disease"/>
            <person name="Wu L."/>
            <person name="Ma J."/>
        </authorList>
    </citation>
    <scope>NUCLEOTIDE SEQUENCE [LARGE SCALE GENOMIC DNA]</scope>
    <source>
        <strain evidence="5">JCM 6833</strain>
    </source>
</reference>
<dbReference type="SUPFAM" id="SSF51261">
    <property type="entry name" value="Duplicated hybrid motif"/>
    <property type="match status" value="1"/>
</dbReference>
<dbReference type="CDD" id="cd12797">
    <property type="entry name" value="M23_peptidase"/>
    <property type="match status" value="1"/>
</dbReference>
<dbReference type="RefSeq" id="WP_344541402.1">
    <property type="nucleotide sequence ID" value="NZ_BAAATD010000003.1"/>
</dbReference>
<name>A0ABP6C4P8_9ACTN</name>
<feature type="domain" description="P/Homo B" evidence="3">
    <location>
        <begin position="326"/>
        <end position="442"/>
    </location>
</feature>
<dbReference type="PROSITE" id="PS51829">
    <property type="entry name" value="P_HOMO_B"/>
    <property type="match status" value="1"/>
</dbReference>
<evidence type="ECO:0000256" key="1">
    <source>
        <dbReference type="ARBA" id="ARBA00022670"/>
    </source>
</evidence>
<evidence type="ECO:0000313" key="5">
    <source>
        <dbReference type="Proteomes" id="UP001501509"/>
    </source>
</evidence>
<evidence type="ECO:0000313" key="4">
    <source>
        <dbReference type="EMBL" id="GAA2595210.1"/>
    </source>
</evidence>
<keyword evidence="2" id="KW-0378">Hydrolase</keyword>
<accession>A0ABP6C4P8</accession>
<proteinExistence type="predicted"/>
<organism evidence="4 5">
    <name type="scientific">Actinomadura fulvescens</name>
    <dbReference type="NCBI Taxonomy" id="46160"/>
    <lineage>
        <taxon>Bacteria</taxon>
        <taxon>Bacillati</taxon>
        <taxon>Actinomycetota</taxon>
        <taxon>Actinomycetes</taxon>
        <taxon>Streptosporangiales</taxon>
        <taxon>Thermomonosporaceae</taxon>
        <taxon>Actinomadura</taxon>
    </lineage>
</organism>
<dbReference type="Gene3D" id="2.60.120.260">
    <property type="entry name" value="Galactose-binding domain-like"/>
    <property type="match status" value="1"/>
</dbReference>
<gene>
    <name evidence="4" type="ORF">GCM10010411_30650</name>
</gene>
<dbReference type="SUPFAM" id="SSF49785">
    <property type="entry name" value="Galactose-binding domain-like"/>
    <property type="match status" value="1"/>
</dbReference>
<dbReference type="PRINTS" id="PR00933">
    <property type="entry name" value="BLYTICPTASE"/>
</dbReference>
<dbReference type="Pfam" id="PF01483">
    <property type="entry name" value="P_proprotein"/>
    <property type="match status" value="1"/>
</dbReference>
<dbReference type="Pfam" id="PF01551">
    <property type="entry name" value="Peptidase_M23"/>
    <property type="match status" value="1"/>
</dbReference>